<sequence>MSETLALEVALTILDYAAEGASSATTGRGNYPISMVQASGDTAERPVFGEQSAVTTASPQPRVAGRERQVSDSSGDIPGNRYFYRDLLLGHDNKLKIFVK</sequence>
<name>A0ABT1UH41_9GAMM</name>
<gene>
    <name evidence="2" type="ORF">NP603_10500</name>
</gene>
<reference evidence="2 3" key="1">
    <citation type="submission" date="2022-07" db="EMBL/GenBank/DDBJ databases">
        <title>Methylomonas rivi sp. nov., Methylomonas rosea sp. nov., Methylomonas aureus sp. nov. and Methylomonas subterranea sp. nov., four novel methanotrophs isolated from a freshwater creek and the deep terrestrial subsurface.</title>
        <authorList>
            <person name="Abin C."/>
            <person name="Sankaranarayanan K."/>
            <person name="Garner C."/>
            <person name="Sindelar R."/>
            <person name="Kotary K."/>
            <person name="Garner R."/>
            <person name="Barclay S."/>
            <person name="Lawson P."/>
            <person name="Krumholz L."/>
        </authorList>
    </citation>
    <scope>NUCLEOTIDE SEQUENCE [LARGE SCALE GENOMIC DNA]</scope>
    <source>
        <strain evidence="2 3">SURF-1</strain>
    </source>
</reference>
<keyword evidence="3" id="KW-1185">Reference proteome</keyword>
<dbReference type="EMBL" id="JANIBM010000010">
    <property type="protein sequence ID" value="MCQ8181539.1"/>
    <property type="molecule type" value="Genomic_DNA"/>
</dbReference>
<protein>
    <submittedName>
        <fullName evidence="2">Uncharacterized protein</fullName>
    </submittedName>
</protein>
<feature type="region of interest" description="Disordered" evidence="1">
    <location>
        <begin position="52"/>
        <end position="78"/>
    </location>
</feature>
<evidence type="ECO:0000313" key="2">
    <source>
        <dbReference type="EMBL" id="MCQ8181539.1"/>
    </source>
</evidence>
<accession>A0ABT1UH41</accession>
<proteinExistence type="predicted"/>
<evidence type="ECO:0000313" key="3">
    <source>
        <dbReference type="Proteomes" id="UP001524569"/>
    </source>
</evidence>
<dbReference type="RefSeq" id="WP_256610834.1">
    <property type="nucleotide sequence ID" value="NZ_JANIBM010000010.1"/>
</dbReference>
<comment type="caution">
    <text evidence="2">The sequence shown here is derived from an EMBL/GenBank/DDBJ whole genome shotgun (WGS) entry which is preliminary data.</text>
</comment>
<organism evidence="2 3">
    <name type="scientific">Methylomonas aurea</name>
    <dbReference type="NCBI Taxonomy" id="2952224"/>
    <lineage>
        <taxon>Bacteria</taxon>
        <taxon>Pseudomonadati</taxon>
        <taxon>Pseudomonadota</taxon>
        <taxon>Gammaproteobacteria</taxon>
        <taxon>Methylococcales</taxon>
        <taxon>Methylococcaceae</taxon>
        <taxon>Methylomonas</taxon>
    </lineage>
</organism>
<dbReference type="Proteomes" id="UP001524569">
    <property type="component" value="Unassembled WGS sequence"/>
</dbReference>
<evidence type="ECO:0000256" key="1">
    <source>
        <dbReference type="SAM" id="MobiDB-lite"/>
    </source>
</evidence>